<evidence type="ECO:0000256" key="1">
    <source>
        <dbReference type="ARBA" id="ARBA00001954"/>
    </source>
</evidence>
<dbReference type="GO" id="GO:0000785">
    <property type="term" value="C:chromatin"/>
    <property type="evidence" value="ECO:0007669"/>
    <property type="project" value="TreeGrafter"/>
</dbReference>
<feature type="compositionally biased region" description="Polar residues" evidence="10">
    <location>
        <begin position="398"/>
        <end position="412"/>
    </location>
</feature>
<evidence type="ECO:0000256" key="3">
    <source>
        <dbReference type="ARBA" id="ARBA00022723"/>
    </source>
</evidence>
<dbReference type="GO" id="GO:0006357">
    <property type="term" value="P:regulation of transcription by RNA polymerase II"/>
    <property type="evidence" value="ECO:0007669"/>
    <property type="project" value="TreeGrafter"/>
</dbReference>
<feature type="region of interest" description="Disordered" evidence="10">
    <location>
        <begin position="346"/>
        <end position="375"/>
    </location>
</feature>
<evidence type="ECO:0000256" key="10">
    <source>
        <dbReference type="SAM" id="MobiDB-lite"/>
    </source>
</evidence>
<dbReference type="GO" id="GO:0031490">
    <property type="term" value="F:chromatin DNA binding"/>
    <property type="evidence" value="ECO:0007669"/>
    <property type="project" value="TreeGrafter"/>
</dbReference>
<dbReference type="GO" id="GO:0003712">
    <property type="term" value="F:transcription coregulator activity"/>
    <property type="evidence" value="ECO:0007669"/>
    <property type="project" value="TreeGrafter"/>
</dbReference>
<evidence type="ECO:0000259" key="11">
    <source>
        <dbReference type="PROSITE" id="PS51184"/>
    </source>
</evidence>
<feature type="region of interest" description="Disordered" evidence="10">
    <location>
        <begin position="928"/>
        <end position="960"/>
    </location>
</feature>
<dbReference type="SMART" id="SM00558">
    <property type="entry name" value="JmjC"/>
    <property type="match status" value="1"/>
</dbReference>
<feature type="region of interest" description="Disordered" evidence="10">
    <location>
        <begin position="388"/>
        <end position="413"/>
    </location>
</feature>
<evidence type="ECO:0000256" key="8">
    <source>
        <dbReference type="ARBA" id="ARBA00047648"/>
    </source>
</evidence>
<dbReference type="InterPro" id="IPR045109">
    <property type="entry name" value="LSDs-like"/>
</dbReference>
<dbReference type="GO" id="GO:0000118">
    <property type="term" value="C:histone deacetylase complex"/>
    <property type="evidence" value="ECO:0007669"/>
    <property type="project" value="TreeGrafter"/>
</dbReference>
<sequence>MQLMYPNTVVTTVPNMPTMVSYPLQSKLQQTLMSPQSSYAAAAAPSGSASGLFDRFNSGMVQPPPGLSRPLNSGMVQPPPGLSRPLNSGMVQPPPGLSRPLNSGMVQPPPGLSRPLNSGMVQPPPGMSRPLNTVAEVEHMNVAPSTIVRNEQQQQPPLSFSGSVWRDPNMMRSADGTIRHVDSVQHQNLYASNVPQLPQVQLMSYGQFQPPPPPPHQQTATLPPPLTIQPSGIINPTGSFYNSGYPPNDPRHKLLNRENSANDVIDCGVLNQMSHGQQQQYVSPGKRSCGSDDNRGGPSRYGQQMDVDRTNTLQLPTGDSQEQREKLQAAAAVQQHFEESLKLAQQPKGTHWTSNLHTLPTNQETKVPPDLSNKRSLPLHTIENQKIKLSKMTPPTGPSSDHQAYGSNQTGGDLSYSLENLDVVCKNDEYNRQSVSGLFAENPENIHTDDELEDTPPQAHSSNTMSTSTSRTFQPADVKPTVPTYNTPATPPPVLTPADYPEIIRHSHHKLKKTWLQRHTLSEDQKESSIYMGPSTSTASVSQIDDIPPVLQCEKIGNKRDKSNNVSNSQSSSSARETMPENNEPIPSKKRRVPDSTSRIITRIDSDTGTTASEANDIATTANNIITAVDRKNRVTKNKKSNNPNKHSIMVKIPLGSQITDGEEVFFQSDPCLNPSLKDVENKCRECLLKIEEEEEELISDEEKVFTSQSEIDKIYCRFYQFRLVFKNNDGQLIDAGFPDPYKDIKVDDLNLWMPNSSCPPQMNIKVAKRVLQEAGQQFCNLVKEEKKTLTLSHINNDYPIVWKKAINGVRLMCDVCVTTIFNYHFACQKCGFDVCTDCAKDRLDNKLKFPNRVLVTNNHTLPLHQKDAYKWMICSDNKPHEITELMFTQMLAGDSLNIIFNNLHTVCTKWKILLECGCPGFPIPEYETNSDDSNNNPVKKSKMDSSTQNSNTAAASPELQIAGCSRASRRISIRSFSQRSSNNEELKHFIRTKNRQIIPNNQLPQRTMTLEESKQIYPNNPHTWLCDGRLLRLLDPYDSTNYSMFREQWLRGQPVLVSGVNKKLKKRLWTPKSFIRDFGELENDLVDCITGQIVENEKMKVFWEGFVDEKKRMKDSSGKTMLLKLKDWPGAADFSETMPKRFKNLMAALPLKDYTHREGKLNLANRLPDNFLKPDLGPKMYSAYGDAAASRHPKTRLLGTTNLHLDVSDAVNVMAFVSISKSESENNRLVEEAYKIIDQSGCDRESKRRARMHNEYPGAVWHIYHANDSDAIRDLLNKVSDERGRKLQANHDPIHDQSSYLDEKLRTRLYHEYGIRGYAVLQCLGDAILIPAGAPHQVRNLHNCIKVAQDFVSPENLAQCFQLTNEFRDLSSSHSNHEDKLQIKNIMYHAVKDSLSVLMHEEPPPERKPRGRPRLIKKEKENS</sequence>
<feature type="compositionally biased region" description="Basic and acidic residues" evidence="10">
    <location>
        <begin position="1400"/>
        <end position="1409"/>
    </location>
</feature>
<keyword evidence="6" id="KW-0539">Nucleus</keyword>
<comment type="subcellular location">
    <subcellularLocation>
        <location evidence="2">Nucleus</location>
    </subcellularLocation>
</comment>
<feature type="compositionally biased region" description="Low complexity" evidence="10">
    <location>
        <begin position="564"/>
        <end position="574"/>
    </location>
</feature>
<keyword evidence="5" id="KW-0408">Iron</keyword>
<evidence type="ECO:0000256" key="9">
    <source>
        <dbReference type="SAM" id="Coils"/>
    </source>
</evidence>
<dbReference type="Gene3D" id="2.60.120.650">
    <property type="entry name" value="Cupin"/>
    <property type="match status" value="1"/>
</dbReference>
<evidence type="ECO:0000256" key="7">
    <source>
        <dbReference type="ARBA" id="ARBA00038951"/>
    </source>
</evidence>
<feature type="compositionally biased region" description="Polar residues" evidence="10">
    <location>
        <begin position="310"/>
        <end position="320"/>
    </location>
</feature>
<dbReference type="EMBL" id="CABPRJ010002422">
    <property type="protein sequence ID" value="VVC45948.1"/>
    <property type="molecule type" value="Genomic_DNA"/>
</dbReference>
<organism evidence="12 13">
    <name type="scientific">Cinara cedri</name>
    <dbReference type="NCBI Taxonomy" id="506608"/>
    <lineage>
        <taxon>Eukaryota</taxon>
        <taxon>Metazoa</taxon>
        <taxon>Ecdysozoa</taxon>
        <taxon>Arthropoda</taxon>
        <taxon>Hexapoda</taxon>
        <taxon>Insecta</taxon>
        <taxon>Pterygota</taxon>
        <taxon>Neoptera</taxon>
        <taxon>Paraneoptera</taxon>
        <taxon>Hemiptera</taxon>
        <taxon>Sternorrhyncha</taxon>
        <taxon>Aphidomorpha</taxon>
        <taxon>Aphidoidea</taxon>
        <taxon>Aphididae</taxon>
        <taxon>Lachninae</taxon>
        <taxon>Cinara</taxon>
    </lineage>
</organism>
<dbReference type="EC" id="1.14.11.65" evidence="7"/>
<gene>
    <name evidence="12" type="ORF">CINCED_3A008273</name>
</gene>
<feature type="compositionally biased region" description="Low complexity" evidence="10">
    <location>
        <begin position="461"/>
        <end position="472"/>
    </location>
</feature>
<evidence type="ECO:0000256" key="5">
    <source>
        <dbReference type="ARBA" id="ARBA00023004"/>
    </source>
</evidence>
<feature type="region of interest" description="Disordered" evidence="10">
    <location>
        <begin position="275"/>
        <end position="324"/>
    </location>
</feature>
<feature type="compositionally biased region" description="Polar residues" evidence="10">
    <location>
        <begin position="347"/>
        <end position="365"/>
    </location>
</feature>
<evidence type="ECO:0000313" key="13">
    <source>
        <dbReference type="Proteomes" id="UP000325440"/>
    </source>
</evidence>
<dbReference type="GO" id="GO:0140683">
    <property type="term" value="F:histone H3K9me/H3K9me2 demethylase activity"/>
    <property type="evidence" value="ECO:0007669"/>
    <property type="project" value="UniProtKB-EC"/>
</dbReference>
<dbReference type="InterPro" id="IPR003347">
    <property type="entry name" value="JmjC_dom"/>
</dbReference>
<protein>
    <recommendedName>
        <fullName evidence="7">[histone H3]-dimethyl-L-lysine(9) demethylase</fullName>
        <ecNumber evidence="7">1.14.11.65</ecNumber>
    </recommendedName>
</protein>
<evidence type="ECO:0000313" key="12">
    <source>
        <dbReference type="EMBL" id="VVC45948.1"/>
    </source>
</evidence>
<dbReference type="Proteomes" id="UP000325440">
    <property type="component" value="Unassembled WGS sequence"/>
</dbReference>
<dbReference type="FunFam" id="2.60.120.650:FF:000004">
    <property type="entry name" value="Putative lysine-specific demethylase 3B"/>
    <property type="match status" value="1"/>
</dbReference>
<feature type="coiled-coil region" evidence="9">
    <location>
        <begin position="677"/>
        <end position="704"/>
    </location>
</feature>
<comment type="cofactor">
    <cofactor evidence="1">
        <name>Fe(2+)</name>
        <dbReference type="ChEBI" id="CHEBI:29033"/>
    </cofactor>
</comment>
<comment type="catalytic activity">
    <reaction evidence="8">
        <text>N(6),N(6)-dimethyl-L-lysyl(9)-[histone H3] + 2 2-oxoglutarate + 2 O2 = L-lysyl(9)-[histone H3] + 2 formaldehyde + 2 succinate + 2 CO2</text>
        <dbReference type="Rhea" id="RHEA:60188"/>
        <dbReference type="Rhea" id="RHEA-COMP:15541"/>
        <dbReference type="Rhea" id="RHEA-COMP:15546"/>
        <dbReference type="ChEBI" id="CHEBI:15379"/>
        <dbReference type="ChEBI" id="CHEBI:16526"/>
        <dbReference type="ChEBI" id="CHEBI:16810"/>
        <dbReference type="ChEBI" id="CHEBI:16842"/>
        <dbReference type="ChEBI" id="CHEBI:29969"/>
        <dbReference type="ChEBI" id="CHEBI:30031"/>
        <dbReference type="ChEBI" id="CHEBI:61976"/>
        <dbReference type="EC" id="1.14.11.65"/>
    </reaction>
</comment>
<keyword evidence="13" id="KW-1185">Reference proteome</keyword>
<proteinExistence type="predicted"/>
<dbReference type="GO" id="GO:0046872">
    <property type="term" value="F:metal ion binding"/>
    <property type="evidence" value="ECO:0007669"/>
    <property type="project" value="UniProtKB-KW"/>
</dbReference>
<dbReference type="PROSITE" id="PS51184">
    <property type="entry name" value="JMJC"/>
    <property type="match status" value="1"/>
</dbReference>
<accession>A0A5E4NLW0</accession>
<evidence type="ECO:0000256" key="4">
    <source>
        <dbReference type="ARBA" id="ARBA00023002"/>
    </source>
</evidence>
<feature type="compositionally biased region" description="Low complexity" evidence="10">
    <location>
        <begin position="946"/>
        <end position="957"/>
    </location>
</feature>
<dbReference type="PANTHER" id="PTHR12549">
    <property type="entry name" value="JMJC DOMAIN-CONTAINING HISTONE DEMETHYLATION PROTEIN"/>
    <property type="match status" value="1"/>
</dbReference>
<feature type="region of interest" description="Disordered" evidence="10">
    <location>
        <begin position="523"/>
        <end position="615"/>
    </location>
</feature>
<evidence type="ECO:0000256" key="6">
    <source>
        <dbReference type="ARBA" id="ARBA00023242"/>
    </source>
</evidence>
<dbReference type="SUPFAM" id="SSF51197">
    <property type="entry name" value="Clavaminate synthase-like"/>
    <property type="match status" value="1"/>
</dbReference>
<feature type="region of interest" description="Disordered" evidence="10">
    <location>
        <begin position="1400"/>
        <end position="1424"/>
    </location>
</feature>
<keyword evidence="3" id="KW-0479">Metal-binding</keyword>
<evidence type="ECO:0000256" key="2">
    <source>
        <dbReference type="ARBA" id="ARBA00004123"/>
    </source>
</evidence>
<dbReference type="Pfam" id="PF02373">
    <property type="entry name" value="JmjC"/>
    <property type="match status" value="1"/>
</dbReference>
<reference evidence="12 13" key="1">
    <citation type="submission" date="2019-08" db="EMBL/GenBank/DDBJ databases">
        <authorList>
            <person name="Alioto T."/>
            <person name="Alioto T."/>
            <person name="Gomez Garrido J."/>
        </authorList>
    </citation>
    <scope>NUCLEOTIDE SEQUENCE [LARGE SCALE GENOMIC DNA]</scope>
</reference>
<dbReference type="PANTHER" id="PTHR12549:SF38">
    <property type="entry name" value="JMJC DOMAIN-CONTAINING HISTONE DEMETHYLASE 2, ISOFORM A"/>
    <property type="match status" value="1"/>
</dbReference>
<dbReference type="OrthoDB" id="1667110at2759"/>
<feature type="compositionally biased region" description="Polar residues" evidence="10">
    <location>
        <begin position="534"/>
        <end position="543"/>
    </location>
</feature>
<keyword evidence="4" id="KW-0560">Oxidoreductase</keyword>
<feature type="region of interest" description="Disordered" evidence="10">
    <location>
        <begin position="447"/>
        <end position="477"/>
    </location>
</feature>
<keyword evidence="9" id="KW-0175">Coiled coil</keyword>
<feature type="domain" description="JmjC" evidence="11">
    <location>
        <begin position="1157"/>
        <end position="1369"/>
    </location>
</feature>
<name>A0A5E4NLW0_9HEMI</name>